<evidence type="ECO:0000313" key="1">
    <source>
        <dbReference type="EMBL" id="CUU24879.1"/>
    </source>
</evidence>
<dbReference type="PATRIC" id="fig|1619313.3.peg.2755"/>
<dbReference type="EMBL" id="LN907827">
    <property type="protein sequence ID" value="CUU24879.1"/>
    <property type="molecule type" value="Genomic_DNA"/>
</dbReference>
<dbReference type="Proteomes" id="UP000059419">
    <property type="component" value="Chromosome 1"/>
</dbReference>
<keyword evidence="2" id="KW-1185">Reference proteome</keyword>
<sequence>MNISLQEQRGGVSDSEPQGKRFTALDTACASRNRDEISIKKIVRKNGGFLKLCKHIQIY</sequence>
<organism evidence="1 2">
    <name type="scientific">Duffyella gerundensis</name>
    <dbReference type="NCBI Taxonomy" id="1619313"/>
    <lineage>
        <taxon>Bacteria</taxon>
        <taxon>Pseudomonadati</taxon>
        <taxon>Pseudomonadota</taxon>
        <taxon>Gammaproteobacteria</taxon>
        <taxon>Enterobacterales</taxon>
        <taxon>Erwiniaceae</taxon>
        <taxon>Duffyella</taxon>
    </lineage>
</organism>
<reference evidence="2" key="1">
    <citation type="submission" date="2015-11" db="EMBL/GenBank/DDBJ databases">
        <authorList>
            <person name="Blom J."/>
        </authorList>
    </citation>
    <scope>NUCLEOTIDE SEQUENCE [LARGE SCALE GENOMIC DNA]</scope>
</reference>
<gene>
    <name evidence="1" type="ORF">EM595_2648</name>
</gene>
<dbReference type="AlphaFoldDB" id="A0A0U5L4M5"/>
<evidence type="ECO:0000313" key="2">
    <source>
        <dbReference type="Proteomes" id="UP000059419"/>
    </source>
</evidence>
<dbReference type="KEGG" id="ege:EM595_2648"/>
<name>A0A0U5L4M5_9GAMM</name>
<accession>A0A0U5L4M5</accession>
<proteinExistence type="predicted"/>
<protein>
    <submittedName>
        <fullName evidence="1">Uncharacterized protein</fullName>
    </submittedName>
</protein>